<dbReference type="NCBIfam" id="NF033709">
    <property type="entry name" value="PorV_fam"/>
    <property type="match status" value="1"/>
</dbReference>
<dbReference type="Gene3D" id="2.60.40.1120">
    <property type="entry name" value="Carboxypeptidase-like, regulatory domain"/>
    <property type="match status" value="2"/>
</dbReference>
<dbReference type="GO" id="GO:0030246">
    <property type="term" value="F:carbohydrate binding"/>
    <property type="evidence" value="ECO:0007669"/>
    <property type="project" value="InterPro"/>
</dbReference>
<reference evidence="3" key="1">
    <citation type="journal article" date="2020" name="mSystems">
        <title>Genome- and Community-Level Interaction Insights into Carbon Utilization and Element Cycling Functions of Hydrothermarchaeota in Hydrothermal Sediment.</title>
        <authorList>
            <person name="Zhou Z."/>
            <person name="Liu Y."/>
            <person name="Xu W."/>
            <person name="Pan J."/>
            <person name="Luo Z.H."/>
            <person name="Li M."/>
        </authorList>
    </citation>
    <scope>NUCLEOTIDE SEQUENCE [LARGE SCALE GENOMIC DNA]</scope>
    <source>
        <strain evidence="3">SpSt-1182</strain>
    </source>
</reference>
<accession>A0A7V0XF11</accession>
<feature type="chain" id="PRO_5030903320" evidence="2">
    <location>
        <begin position="18"/>
        <end position="513"/>
    </location>
</feature>
<dbReference type="Gene3D" id="2.40.160.60">
    <property type="entry name" value="Outer membrane protein transport protein (OMPP1/FadL/TodX)"/>
    <property type="match status" value="1"/>
</dbReference>
<dbReference type="SUPFAM" id="SSF49452">
    <property type="entry name" value="Starch-binding domain-like"/>
    <property type="match status" value="2"/>
</dbReference>
<proteinExistence type="predicted"/>
<protein>
    <submittedName>
        <fullName evidence="3">PorV/PorQ family protein</fullName>
    </submittedName>
</protein>
<evidence type="ECO:0000313" key="3">
    <source>
        <dbReference type="EMBL" id="HDQ99216.1"/>
    </source>
</evidence>
<name>A0A7V0XF11_UNCW3</name>
<organism evidence="3">
    <name type="scientific">candidate division WOR-3 bacterium</name>
    <dbReference type="NCBI Taxonomy" id="2052148"/>
    <lineage>
        <taxon>Bacteria</taxon>
        <taxon>Bacteria division WOR-3</taxon>
    </lineage>
</organism>
<dbReference type="AlphaFoldDB" id="A0A7V0XF11"/>
<feature type="signal peptide" evidence="2">
    <location>
        <begin position="1"/>
        <end position="17"/>
    </location>
</feature>
<dbReference type="InterPro" id="IPR013784">
    <property type="entry name" value="Carb-bd-like_fold"/>
</dbReference>
<keyword evidence="2" id="KW-0732">Signal</keyword>
<dbReference type="SUPFAM" id="SSF56935">
    <property type="entry name" value="Porins"/>
    <property type="match status" value="1"/>
</dbReference>
<evidence type="ECO:0000256" key="2">
    <source>
        <dbReference type="SAM" id="SignalP"/>
    </source>
</evidence>
<sequence>MVLNLLLLTFLTLPGAADPTAFPLLRVPVGPRACAMGESFTGLADDVGAIFWNPAGLGQLTRVQLSLSHHEWFGGTRDEKLAGTLPLGPGFIGFGAVYSGVGGIELRDPENNPGGTAYSQSGYAIASYGFRPLDRLLAGASVKGIYDNLVGEHGYGAAGDVGVLYRPTPWLGIGATGRNLGPGIWYDAVRWPLPAELRIGLTLSPTLLLNRYANSLPRLRLLADAALDFGERPHFHLGGEYDLHSFLSLRAGGRFGPQDWRTLGWTSIITAGIGLRHEAFSLDYALVPYGGLGLTHRLSLSLDLRAEVYGNALIEVREFGTGRPVPARLMPEWVHQGMARTDADGTFRLEGIEPGWLKLTAEADDYLPASESVLIEPHRTNRVLLTVRKAGQGSLWGAVYDRASGRAVAARVLCRGPATDSLTTEDSEGSFTFRKLPAGEYALSLVPLTDELLGRDTTVTVEAGRLTSVTLCLDRQRTAAAHDKEPQTTVNRGFTNLDEYHDSIETESLPANE</sequence>
<dbReference type="EMBL" id="DSBX01000112">
    <property type="protein sequence ID" value="HDQ99216.1"/>
    <property type="molecule type" value="Genomic_DNA"/>
</dbReference>
<gene>
    <name evidence="3" type="ORF">ENN51_02875</name>
</gene>
<comment type="caution">
    <text evidence="3">The sequence shown here is derived from an EMBL/GenBank/DDBJ whole genome shotgun (WGS) entry which is preliminary data.</text>
</comment>
<dbReference type="Proteomes" id="UP000885672">
    <property type="component" value="Unassembled WGS sequence"/>
</dbReference>
<evidence type="ECO:0000256" key="1">
    <source>
        <dbReference type="SAM" id="MobiDB-lite"/>
    </source>
</evidence>
<feature type="region of interest" description="Disordered" evidence="1">
    <location>
        <begin position="480"/>
        <end position="513"/>
    </location>
</feature>